<dbReference type="PANTHER" id="PTHR32089">
    <property type="entry name" value="METHYL-ACCEPTING CHEMOTAXIS PROTEIN MCPB"/>
    <property type="match status" value="1"/>
</dbReference>
<dbReference type="PROSITE" id="PS50111">
    <property type="entry name" value="CHEMOTAXIS_TRANSDUC_2"/>
    <property type="match status" value="1"/>
</dbReference>
<feature type="domain" description="Methyl-accepting transducer" evidence="5">
    <location>
        <begin position="118"/>
        <end position="354"/>
    </location>
</feature>
<evidence type="ECO:0000256" key="3">
    <source>
        <dbReference type="PROSITE-ProRule" id="PRU00284"/>
    </source>
</evidence>
<dbReference type="EMBL" id="JAEDAH010000043">
    <property type="protein sequence ID" value="MCA6063693.1"/>
    <property type="molecule type" value="Genomic_DNA"/>
</dbReference>
<comment type="subcellular location">
    <subcellularLocation>
        <location evidence="1">Membrane</location>
    </subcellularLocation>
</comment>
<feature type="transmembrane region" description="Helical" evidence="4">
    <location>
        <begin position="12"/>
        <end position="38"/>
    </location>
</feature>
<dbReference type="PANTHER" id="PTHR32089:SF112">
    <property type="entry name" value="LYSOZYME-LIKE PROTEIN-RELATED"/>
    <property type="match status" value="1"/>
</dbReference>
<evidence type="ECO:0000256" key="4">
    <source>
        <dbReference type="SAM" id="Phobius"/>
    </source>
</evidence>
<sequence length="386" mass="41791">MFYLLFAPARSLAANLGLNASTRLCVVLLSLCAIMTMIPAIAHFIAVPLLCSAYLACGFLLSLRNDIEQLNQGLSSIDPASVEHKHLLIDAVLLTPLVKKLQIVLCEIERAQQQYSDRLDEISFSARELQNSADKLADNTGQQSRAMESGAAAIVEMSQGVENIAGLVREAASMADDANQYAQQGGSAVSEAAEDIRRIDSTAATSAEAMVSLSEQSKHIHNITDLIRAISEQTNLLALNAAIEAARAGEHGRGFSVVADEVRTLAQRSHESADEISRQVEQISGEINRSAGHIANMREMTSRSVNLTEKVQQALGDIQQQTESLKNHMYSVSSNTEQQSQATTEVSRRIEEVHLAATRNSEQAMQTAKIALHMAGLTRRDGGKTL</sequence>
<protein>
    <submittedName>
        <fullName evidence="6">Methyl-accepting chemotaxis protein</fullName>
    </submittedName>
</protein>
<keyword evidence="4" id="KW-0812">Transmembrane</keyword>
<accession>A0ABS7ZR84</accession>
<dbReference type="SUPFAM" id="SSF58104">
    <property type="entry name" value="Methyl-accepting chemotaxis protein (MCP) signaling domain"/>
    <property type="match status" value="1"/>
</dbReference>
<dbReference type="SMART" id="SM00283">
    <property type="entry name" value="MA"/>
    <property type="match status" value="1"/>
</dbReference>
<evidence type="ECO:0000256" key="2">
    <source>
        <dbReference type="ARBA" id="ARBA00023224"/>
    </source>
</evidence>
<dbReference type="Pfam" id="PF00015">
    <property type="entry name" value="MCPsignal"/>
    <property type="match status" value="1"/>
</dbReference>
<evidence type="ECO:0000256" key="1">
    <source>
        <dbReference type="ARBA" id="ARBA00004370"/>
    </source>
</evidence>
<dbReference type="Gene3D" id="1.10.287.950">
    <property type="entry name" value="Methyl-accepting chemotaxis protein"/>
    <property type="match status" value="1"/>
</dbReference>
<name>A0ABS7ZR84_9GAMM</name>
<proteinExistence type="predicted"/>
<dbReference type="Proteomes" id="UP000714380">
    <property type="component" value="Unassembled WGS sequence"/>
</dbReference>
<dbReference type="InterPro" id="IPR004089">
    <property type="entry name" value="MCPsignal_dom"/>
</dbReference>
<evidence type="ECO:0000313" key="6">
    <source>
        <dbReference type="EMBL" id="MCA6063693.1"/>
    </source>
</evidence>
<gene>
    <name evidence="6" type="ORF">I9W95_08735</name>
</gene>
<keyword evidence="7" id="KW-1185">Reference proteome</keyword>
<keyword evidence="4" id="KW-1133">Transmembrane helix</keyword>
<comment type="caution">
    <text evidence="6">The sequence shown here is derived from an EMBL/GenBank/DDBJ whole genome shotgun (WGS) entry which is preliminary data.</text>
</comment>
<keyword evidence="4" id="KW-0472">Membrane</keyword>
<organism evidence="6 7">
    <name type="scientific">Thalassolituus marinus</name>
    <dbReference type="NCBI Taxonomy" id="671053"/>
    <lineage>
        <taxon>Bacteria</taxon>
        <taxon>Pseudomonadati</taxon>
        <taxon>Pseudomonadota</taxon>
        <taxon>Gammaproteobacteria</taxon>
        <taxon>Oceanospirillales</taxon>
        <taxon>Oceanospirillaceae</taxon>
        <taxon>Thalassolituus</taxon>
    </lineage>
</organism>
<dbReference type="RefSeq" id="WP_225673943.1">
    <property type="nucleotide sequence ID" value="NZ_JAEDAH010000043.1"/>
</dbReference>
<keyword evidence="2 3" id="KW-0807">Transducer</keyword>
<evidence type="ECO:0000313" key="7">
    <source>
        <dbReference type="Proteomes" id="UP000714380"/>
    </source>
</evidence>
<evidence type="ECO:0000259" key="5">
    <source>
        <dbReference type="PROSITE" id="PS50111"/>
    </source>
</evidence>
<dbReference type="CDD" id="cd11386">
    <property type="entry name" value="MCP_signal"/>
    <property type="match status" value="1"/>
</dbReference>
<reference evidence="6 7" key="1">
    <citation type="submission" date="2020-12" db="EMBL/GenBank/DDBJ databases">
        <title>Novel Thalassolituus-related marine hydrocarbonoclastic bacteria mediated algae-derived hydrocarbons mineralization in twilight zone of the northern South China Sea.</title>
        <authorList>
            <person name="Dong C."/>
        </authorList>
    </citation>
    <scope>NUCLEOTIDE SEQUENCE [LARGE SCALE GENOMIC DNA]</scope>
    <source>
        <strain evidence="6 7">IMCC1826</strain>
    </source>
</reference>